<dbReference type="GO" id="GO:0016747">
    <property type="term" value="F:acyltransferase activity, transferring groups other than amino-acyl groups"/>
    <property type="evidence" value="ECO:0007669"/>
    <property type="project" value="InterPro"/>
</dbReference>
<dbReference type="Proteomes" id="UP000484015">
    <property type="component" value="Unassembled WGS sequence"/>
</dbReference>
<keyword evidence="1" id="KW-0812">Transmembrane</keyword>
<feature type="domain" description="Acyltransferase 3" evidence="2">
    <location>
        <begin position="8"/>
        <end position="329"/>
    </location>
</feature>
<feature type="transmembrane region" description="Helical" evidence="1">
    <location>
        <begin position="113"/>
        <end position="131"/>
    </location>
</feature>
<keyword evidence="3" id="KW-0808">Transferase</keyword>
<comment type="caution">
    <text evidence="3">The sequence shown here is derived from an EMBL/GenBank/DDBJ whole genome shotgun (WGS) entry which is preliminary data.</text>
</comment>
<feature type="transmembrane region" description="Helical" evidence="1">
    <location>
        <begin position="208"/>
        <end position="228"/>
    </location>
</feature>
<feature type="transmembrane region" description="Helical" evidence="1">
    <location>
        <begin position="73"/>
        <end position="93"/>
    </location>
</feature>
<dbReference type="Pfam" id="PF01757">
    <property type="entry name" value="Acyl_transf_3"/>
    <property type="match status" value="1"/>
</dbReference>
<dbReference type="EMBL" id="WNLA01000005">
    <property type="protein sequence ID" value="MTW02573.1"/>
    <property type="molecule type" value="Genomic_DNA"/>
</dbReference>
<name>A0A6L6PY80_9BURK</name>
<dbReference type="OrthoDB" id="9796461at2"/>
<dbReference type="RefSeq" id="WP_155438961.1">
    <property type="nucleotide sequence ID" value="NZ_WNLA01000005.1"/>
</dbReference>
<feature type="transmembrane region" description="Helical" evidence="1">
    <location>
        <begin position="7"/>
        <end position="25"/>
    </location>
</feature>
<evidence type="ECO:0000313" key="3">
    <source>
        <dbReference type="EMBL" id="MTW02573.1"/>
    </source>
</evidence>
<proteinExistence type="predicted"/>
<feature type="transmembrane region" description="Helical" evidence="1">
    <location>
        <begin position="248"/>
        <end position="269"/>
    </location>
</feature>
<organism evidence="3 4">
    <name type="scientific">Pseudoduganella ginsengisoli</name>
    <dbReference type="NCBI Taxonomy" id="1462440"/>
    <lineage>
        <taxon>Bacteria</taxon>
        <taxon>Pseudomonadati</taxon>
        <taxon>Pseudomonadota</taxon>
        <taxon>Betaproteobacteria</taxon>
        <taxon>Burkholderiales</taxon>
        <taxon>Oxalobacteraceae</taxon>
        <taxon>Telluria group</taxon>
        <taxon>Pseudoduganella</taxon>
    </lineage>
</organism>
<reference evidence="3 4" key="1">
    <citation type="submission" date="2019-11" db="EMBL/GenBank/DDBJ databases">
        <title>Type strains purchased from KCTC, JCM and DSMZ.</title>
        <authorList>
            <person name="Lu H."/>
        </authorList>
    </citation>
    <scope>NUCLEOTIDE SEQUENCE [LARGE SCALE GENOMIC DNA]</scope>
    <source>
        <strain evidence="3 4">KCTC 42409</strain>
    </source>
</reference>
<keyword evidence="3" id="KW-0012">Acyltransferase</keyword>
<dbReference type="InterPro" id="IPR050879">
    <property type="entry name" value="Acyltransferase_3"/>
</dbReference>
<evidence type="ECO:0000256" key="1">
    <source>
        <dbReference type="SAM" id="Phobius"/>
    </source>
</evidence>
<feature type="transmembrane region" description="Helical" evidence="1">
    <location>
        <begin position="168"/>
        <end position="196"/>
    </location>
</feature>
<dbReference type="GO" id="GO:0016020">
    <property type="term" value="C:membrane"/>
    <property type="evidence" value="ECO:0007669"/>
    <property type="project" value="TreeGrafter"/>
</dbReference>
<feature type="transmembrane region" description="Helical" evidence="1">
    <location>
        <begin position="143"/>
        <end position="162"/>
    </location>
</feature>
<evidence type="ECO:0000313" key="4">
    <source>
        <dbReference type="Proteomes" id="UP000484015"/>
    </source>
</evidence>
<keyword evidence="1" id="KW-1133">Transmembrane helix</keyword>
<gene>
    <name evidence="3" type="ORF">GM668_10820</name>
</gene>
<dbReference type="GO" id="GO:0000271">
    <property type="term" value="P:polysaccharide biosynthetic process"/>
    <property type="evidence" value="ECO:0007669"/>
    <property type="project" value="TreeGrafter"/>
</dbReference>
<feature type="transmembrane region" description="Helical" evidence="1">
    <location>
        <begin position="281"/>
        <end position="307"/>
    </location>
</feature>
<dbReference type="InterPro" id="IPR002656">
    <property type="entry name" value="Acyl_transf_3_dom"/>
</dbReference>
<keyword evidence="4" id="KW-1185">Reference proteome</keyword>
<keyword evidence="1" id="KW-0472">Membrane</keyword>
<dbReference type="PANTHER" id="PTHR23028:SF131">
    <property type="entry name" value="BLR2367 PROTEIN"/>
    <property type="match status" value="1"/>
</dbReference>
<evidence type="ECO:0000259" key="2">
    <source>
        <dbReference type="Pfam" id="PF01757"/>
    </source>
</evidence>
<dbReference type="PANTHER" id="PTHR23028">
    <property type="entry name" value="ACETYLTRANSFERASE"/>
    <property type="match status" value="1"/>
</dbReference>
<dbReference type="AlphaFoldDB" id="A0A6L6PY80"/>
<feature type="transmembrane region" description="Helical" evidence="1">
    <location>
        <begin position="45"/>
        <end position="61"/>
    </location>
</feature>
<feature type="transmembrane region" description="Helical" evidence="1">
    <location>
        <begin position="313"/>
        <end position="331"/>
    </location>
</feature>
<accession>A0A6L6PY80</accession>
<protein>
    <submittedName>
        <fullName evidence="3">Acyltransferase family protein</fullName>
    </submittedName>
</protein>
<sequence length="355" mass="40070">MNRSTSLYLDLVRFSAAMVVMLGHLAGKRFTDGVLWRLGGYMDDAVMVFFVLSGFVIAYVVHQKETDATAYGISRAARIYSVAIPALVLTFALDTAGKHYAPELYSMDWGYTGGNPVWQFFAGLFFVNQLWYNPIEIGSNLPYWSLGFEVWYYLFFAIFYFGRSSWKWLWLAIAIGIAGPRIAIFFPIWMLGYGAYVWTARRKPGQGAGLLLLALSVAGYALYCYFLKPGFNSGGADVGQFHNLLPRYIVGPLFALHLAGFVWASDLFGKWLALGQKPIRWLAGTTFTIYLFHLPVAQCLATLVPWAPADWRTRLVILPGTLILMFVIAEFSERKKEVWNRWISSVFQRAGVAAR</sequence>